<sequence>MTESRLGSALLTIVLIATGINWFDPVMASDELPRSYLKFPLVSRERIPISRILAYPDQYQMREIRLTGTVTAIQTETITNRFVCGRAHERTRLTLEDDSGQIEVIDQGACGKNVGAVKAPMLKTGQPIDLLVQIMHHTSLGSSGSSVEATIRYINLARE</sequence>
<gene>
    <name evidence="1" type="ORF">Nkreftii_003336</name>
</gene>
<name>A0A7S8FGS3_9BACT</name>
<dbReference type="AlphaFoldDB" id="A0A7S8FGS3"/>
<protein>
    <submittedName>
        <fullName evidence="1">Uncharacterized protein</fullName>
    </submittedName>
</protein>
<reference evidence="1 2" key="1">
    <citation type="journal article" date="2020" name="ISME J.">
        <title>Enrichment and physiological characterization of a novel comammox Nitrospira indicates ammonium inhibition of complete nitrification.</title>
        <authorList>
            <person name="Sakoula D."/>
            <person name="Koch H."/>
            <person name="Frank J."/>
            <person name="Jetten M.S.M."/>
            <person name="van Kessel M.A.H.J."/>
            <person name="Lucker S."/>
        </authorList>
    </citation>
    <scope>NUCLEOTIDE SEQUENCE [LARGE SCALE GENOMIC DNA]</scope>
    <source>
        <strain evidence="1">Comreactor17</strain>
    </source>
</reference>
<dbReference type="EMBL" id="CP047423">
    <property type="protein sequence ID" value="QPD05562.1"/>
    <property type="molecule type" value="Genomic_DNA"/>
</dbReference>
<dbReference type="KEGG" id="nkf:Nkreftii_003336"/>
<evidence type="ECO:0000313" key="1">
    <source>
        <dbReference type="EMBL" id="QPD05562.1"/>
    </source>
</evidence>
<dbReference type="Proteomes" id="UP000593737">
    <property type="component" value="Chromosome"/>
</dbReference>
<organism evidence="1 2">
    <name type="scientific">Candidatus Nitrospira kreftii</name>
    <dbReference type="NCBI Taxonomy" id="2652173"/>
    <lineage>
        <taxon>Bacteria</taxon>
        <taxon>Pseudomonadati</taxon>
        <taxon>Nitrospirota</taxon>
        <taxon>Nitrospiria</taxon>
        <taxon>Nitrospirales</taxon>
        <taxon>Nitrospiraceae</taxon>
        <taxon>Nitrospira</taxon>
    </lineage>
</organism>
<evidence type="ECO:0000313" key="2">
    <source>
        <dbReference type="Proteomes" id="UP000593737"/>
    </source>
</evidence>
<accession>A0A7S8FGS3</accession>
<proteinExistence type="predicted"/>